<protein>
    <recommendedName>
        <fullName evidence="6">Small ribosomal subunit protein mS33</fullName>
    </recommendedName>
</protein>
<gene>
    <name evidence="8" type="ORF">AX774_g3176</name>
</gene>
<keyword evidence="3 8" id="KW-0689">Ribosomal protein</keyword>
<comment type="caution">
    <text evidence="8">The sequence shown here is derived from an EMBL/GenBank/DDBJ whole genome shotgun (WGS) entry which is preliminary data.</text>
</comment>
<dbReference type="Pfam" id="PF08293">
    <property type="entry name" value="MRP-S33"/>
    <property type="match status" value="1"/>
</dbReference>
<evidence type="ECO:0000256" key="1">
    <source>
        <dbReference type="ARBA" id="ARBA00004173"/>
    </source>
</evidence>
<dbReference type="Proteomes" id="UP000188320">
    <property type="component" value="Unassembled WGS sequence"/>
</dbReference>
<evidence type="ECO:0000256" key="2">
    <source>
        <dbReference type="ARBA" id="ARBA00008970"/>
    </source>
</evidence>
<dbReference type="PANTHER" id="PTHR13362">
    <property type="entry name" value="MITOCHONDRIAL RIBOSOMAL PROTEIN S33"/>
    <property type="match status" value="1"/>
</dbReference>
<dbReference type="InterPro" id="IPR013219">
    <property type="entry name" value="Ribosomal_mS33"/>
</dbReference>
<evidence type="ECO:0000256" key="6">
    <source>
        <dbReference type="ARBA" id="ARBA00035132"/>
    </source>
</evidence>
<dbReference type="OrthoDB" id="6495301at2759"/>
<accession>A0A1R1PQS7</accession>
<keyword evidence="5" id="KW-0687">Ribonucleoprotein</keyword>
<keyword evidence="4" id="KW-0496">Mitochondrion</keyword>
<evidence type="ECO:0000313" key="9">
    <source>
        <dbReference type="Proteomes" id="UP000188320"/>
    </source>
</evidence>
<evidence type="ECO:0000313" key="8">
    <source>
        <dbReference type="EMBL" id="OMH83317.1"/>
    </source>
</evidence>
<evidence type="ECO:0000256" key="3">
    <source>
        <dbReference type="ARBA" id="ARBA00022980"/>
    </source>
</evidence>
<dbReference type="EMBL" id="LSSK01000445">
    <property type="protein sequence ID" value="OMH83317.1"/>
    <property type="molecule type" value="Genomic_DNA"/>
</dbReference>
<evidence type="ECO:0000256" key="5">
    <source>
        <dbReference type="ARBA" id="ARBA00023274"/>
    </source>
</evidence>
<keyword evidence="9" id="KW-1185">Reference proteome</keyword>
<comment type="subcellular location">
    <subcellularLocation>
        <location evidence="1">Mitochondrion</location>
    </subcellularLocation>
</comment>
<name>A0A1R1PQS7_ZANCU</name>
<feature type="compositionally biased region" description="Basic and acidic residues" evidence="7">
    <location>
        <begin position="99"/>
        <end position="110"/>
    </location>
</feature>
<reference evidence="9" key="1">
    <citation type="submission" date="2017-01" db="EMBL/GenBank/DDBJ databases">
        <authorList>
            <person name="Wang Y."/>
            <person name="White M."/>
            <person name="Kvist S."/>
            <person name="Moncalvo J.-M."/>
        </authorList>
    </citation>
    <scope>NUCLEOTIDE SEQUENCE [LARGE SCALE GENOMIC DNA]</scope>
    <source>
        <strain evidence="9">COL-18-3</strain>
    </source>
</reference>
<organism evidence="8 9">
    <name type="scientific">Zancudomyces culisetae</name>
    <name type="common">Gut fungus</name>
    <name type="synonym">Smittium culisetae</name>
    <dbReference type="NCBI Taxonomy" id="1213189"/>
    <lineage>
        <taxon>Eukaryota</taxon>
        <taxon>Fungi</taxon>
        <taxon>Fungi incertae sedis</taxon>
        <taxon>Zoopagomycota</taxon>
        <taxon>Kickxellomycotina</taxon>
        <taxon>Harpellomycetes</taxon>
        <taxon>Harpellales</taxon>
        <taxon>Legeriomycetaceae</taxon>
        <taxon>Zancudomyces</taxon>
    </lineage>
</organism>
<dbReference type="GO" id="GO:1990904">
    <property type="term" value="C:ribonucleoprotein complex"/>
    <property type="evidence" value="ECO:0007669"/>
    <property type="project" value="UniProtKB-KW"/>
</dbReference>
<dbReference type="GO" id="GO:0005840">
    <property type="term" value="C:ribosome"/>
    <property type="evidence" value="ECO:0007669"/>
    <property type="project" value="UniProtKB-KW"/>
</dbReference>
<dbReference type="AlphaFoldDB" id="A0A1R1PQS7"/>
<dbReference type="GO" id="GO:0005739">
    <property type="term" value="C:mitochondrion"/>
    <property type="evidence" value="ECO:0007669"/>
    <property type="project" value="UniProtKB-SubCell"/>
</dbReference>
<comment type="similarity">
    <text evidence="2">Belongs to the mitochondrion-specific ribosomal protein mS33 family.</text>
</comment>
<feature type="region of interest" description="Disordered" evidence="7">
    <location>
        <begin position="88"/>
        <end position="110"/>
    </location>
</feature>
<dbReference type="PANTHER" id="PTHR13362:SF2">
    <property type="entry name" value="SMALL RIBOSOMAL SUBUNIT PROTEIN MS33"/>
    <property type="match status" value="1"/>
</dbReference>
<proteinExistence type="inferred from homology"/>
<evidence type="ECO:0000256" key="7">
    <source>
        <dbReference type="SAM" id="MobiDB-lite"/>
    </source>
</evidence>
<sequence>MNAAIKAKKLEIAKLSANIFGNFFNPTNARSGGRILRKKPYGSKIGSYYLTPEEIQYARIRNFKALFKDSDSKPVDYLEIERLNRVEQMKKRGKGAPRKKTESEPKKGKK</sequence>
<evidence type="ECO:0000256" key="4">
    <source>
        <dbReference type="ARBA" id="ARBA00023128"/>
    </source>
</evidence>